<dbReference type="OMA" id="PEENCEH"/>
<feature type="compositionally biased region" description="Basic and acidic residues" evidence="2">
    <location>
        <begin position="219"/>
        <end position="241"/>
    </location>
</feature>
<evidence type="ECO:0000313" key="4">
    <source>
        <dbReference type="Proteomes" id="UP000024404"/>
    </source>
</evidence>
<feature type="compositionally biased region" description="Basic and acidic residues" evidence="2">
    <location>
        <begin position="262"/>
        <end position="274"/>
    </location>
</feature>
<evidence type="ECO:0000256" key="2">
    <source>
        <dbReference type="SAM" id="MobiDB-lite"/>
    </source>
</evidence>
<feature type="compositionally biased region" description="Polar residues" evidence="2">
    <location>
        <begin position="166"/>
        <end position="176"/>
    </location>
</feature>
<proteinExistence type="predicted"/>
<dbReference type="EnsemblMetazoa" id="OVOC2416.1">
    <property type="protein sequence ID" value="OVOC2416.1"/>
    <property type="gene ID" value="WBGene00239225"/>
</dbReference>
<reference evidence="4" key="1">
    <citation type="submission" date="2013-10" db="EMBL/GenBank/DDBJ databases">
        <title>Genome sequencing of Onchocerca volvulus.</title>
        <authorList>
            <person name="Cotton J."/>
            <person name="Tsai J."/>
            <person name="Stanley E."/>
            <person name="Tracey A."/>
            <person name="Holroyd N."/>
            <person name="Lustigman S."/>
            <person name="Berriman M."/>
        </authorList>
    </citation>
    <scope>NUCLEOTIDE SEQUENCE</scope>
</reference>
<reference evidence="3" key="2">
    <citation type="submission" date="2022-06" db="UniProtKB">
        <authorList>
            <consortium name="EnsemblMetazoa"/>
        </authorList>
    </citation>
    <scope>IDENTIFICATION</scope>
</reference>
<protein>
    <submittedName>
        <fullName evidence="3">Uncharacterized protein</fullName>
    </submittedName>
</protein>
<feature type="compositionally biased region" description="Basic and acidic residues" evidence="2">
    <location>
        <begin position="177"/>
        <end position="206"/>
    </location>
</feature>
<keyword evidence="4" id="KW-1185">Reference proteome</keyword>
<evidence type="ECO:0000313" key="3">
    <source>
        <dbReference type="EnsemblMetazoa" id="OVOC2416.1"/>
    </source>
</evidence>
<sequence length="911" mass="104208">MKKVEQNQCTCSCSCLPQTEYNNKTTTTKWSSKRPFVDKTTNKPTTWLTDKISKQHSEKDLETKTSTVKIFTTLSSKAPLEKTEPKKTPYTSSITTAYGFLTKMKHTPQSTSRDFKFETSSPFVLTKTIETRFGTSEEKKVDEEVGSLEFDKMPEKGKWRTAREGSMSSSVQAQTDEVTRGPDEEEKVEKEVGDVEFKDMTEKVREGSMSSSVQAQTDEVTRGPDEEEKVEKEVGGLESKKMMGKIQEGSMSSPVKIQTDQITRETNEKEKHKEEIGNLEFKEMVEKGKWRTVREKDSMSSSVQTQTDQVIRGPDEKKIEEKVEDLVVQKMLEKGEWRTVQEEEEGLISSSIQTQTDQVIRGTDETEVIKKEAEKIMEKDIRKTMEQEGSMSFSSQAQQTDLDRSALGNWRYLNGSFPPFVLMKRDQVPHGTVTDITSATGITRMELIKMISELPPTMRQNKTGKDRPYGTEEIISTSEIVPMKILFEKKRFDVAKKTNSNDIYIGTHLLTSAPAMVNLSTWNDELQTTNCTSLSSEGDTSMIEERIEETVGEMSRTQEESVNISKNDTRKETMLNDSEINFMETSSNTPSDGVKFEVIEVETAKSTISVLADVLESDLEHDAFKIQAEVLEATTIATNLPDKKKTTIKIYWNGSLENETISNDTESVAEFESDETDTTSISVPSMEDISVHSSISTIFSDEDYNTDAARKNPMENVMIPRFPTMQQGYSQQARNLFKSRKFTVTFNPLGKRKILEGPRRAMPMKIRNRNYAEEERKEKMKSKNEEVKKEEIMRSTRLQEEKARLEEVSFIIFARRLREEQMELRKQQEFYHGFADEAQLERHEQITQQLELLAESERQHREQLEREERIRLASSKQFKITISGESFSTTPTSITTLSSEFNNQVIITEIS</sequence>
<feature type="region of interest" description="Disordered" evidence="2">
    <location>
        <begin position="158"/>
        <end position="274"/>
    </location>
</feature>
<dbReference type="EMBL" id="CMVM020000074">
    <property type="status" value="NOT_ANNOTATED_CDS"/>
    <property type="molecule type" value="Genomic_DNA"/>
</dbReference>
<name>A0A8R1XS25_ONCVO</name>
<evidence type="ECO:0000256" key="1">
    <source>
        <dbReference type="SAM" id="Coils"/>
    </source>
</evidence>
<dbReference type="AlphaFoldDB" id="A0A8R1XS25"/>
<feature type="coiled-coil region" evidence="1">
    <location>
        <begin position="770"/>
        <end position="808"/>
    </location>
</feature>
<organism evidence="3 4">
    <name type="scientific">Onchocerca volvulus</name>
    <dbReference type="NCBI Taxonomy" id="6282"/>
    <lineage>
        <taxon>Eukaryota</taxon>
        <taxon>Metazoa</taxon>
        <taxon>Ecdysozoa</taxon>
        <taxon>Nematoda</taxon>
        <taxon>Chromadorea</taxon>
        <taxon>Rhabditida</taxon>
        <taxon>Spirurina</taxon>
        <taxon>Spiruromorpha</taxon>
        <taxon>Filarioidea</taxon>
        <taxon>Onchocercidae</taxon>
        <taxon>Onchocerca</taxon>
    </lineage>
</organism>
<feature type="compositionally biased region" description="Polar residues" evidence="2">
    <location>
        <begin position="208"/>
        <end position="218"/>
    </location>
</feature>
<accession>A0A8R1XS25</accession>
<dbReference type="Proteomes" id="UP000024404">
    <property type="component" value="Unassembled WGS sequence"/>
</dbReference>
<keyword evidence="1" id="KW-0175">Coiled coil</keyword>
<feature type="compositionally biased region" description="Polar residues" evidence="2">
    <location>
        <begin position="249"/>
        <end position="261"/>
    </location>
</feature>